<comment type="caution">
    <text evidence="1">The sequence shown here is derived from an EMBL/GenBank/DDBJ whole genome shotgun (WGS) entry which is preliminary data.</text>
</comment>
<keyword evidence="1" id="KW-0378">Hydrolase</keyword>
<keyword evidence="1" id="KW-0255">Endonuclease</keyword>
<dbReference type="GO" id="GO:0004519">
    <property type="term" value="F:endonuclease activity"/>
    <property type="evidence" value="ECO:0007669"/>
    <property type="project" value="UniProtKB-KW"/>
</dbReference>
<keyword evidence="2" id="KW-1185">Reference proteome</keyword>
<proteinExistence type="predicted"/>
<name>A0ABV8NUJ5_9BURK</name>
<evidence type="ECO:0000313" key="2">
    <source>
        <dbReference type="Proteomes" id="UP001595848"/>
    </source>
</evidence>
<evidence type="ECO:0000313" key="1">
    <source>
        <dbReference type="EMBL" id="MFC4200645.1"/>
    </source>
</evidence>
<protein>
    <submittedName>
        <fullName evidence="1">Endonuclease</fullName>
    </submittedName>
</protein>
<sequence>MIILELPWPPKELSPNARVHWAKKAAAAKRYKRICWTITKAAKGDRIQGRRRVDLRFYPKTPRRRDEDNLIGWMKYGLDGIALALGIDDSQFQIAPPEVYPATGSEGLVRVFLSEAQ</sequence>
<dbReference type="Proteomes" id="UP001595848">
    <property type="component" value="Unassembled WGS sequence"/>
</dbReference>
<accession>A0ABV8NUJ5</accession>
<keyword evidence="1" id="KW-0540">Nuclease</keyword>
<reference evidence="2" key="1">
    <citation type="journal article" date="2019" name="Int. J. Syst. Evol. Microbiol.">
        <title>The Global Catalogue of Microorganisms (GCM) 10K type strain sequencing project: providing services to taxonomists for standard genome sequencing and annotation.</title>
        <authorList>
            <consortium name="The Broad Institute Genomics Platform"/>
            <consortium name="The Broad Institute Genome Sequencing Center for Infectious Disease"/>
            <person name="Wu L."/>
            <person name="Ma J."/>
        </authorList>
    </citation>
    <scope>NUCLEOTIDE SEQUENCE [LARGE SCALE GENOMIC DNA]</scope>
    <source>
        <strain evidence="2">LMG 24813</strain>
    </source>
</reference>
<dbReference type="RefSeq" id="WP_217964117.1">
    <property type="nucleotide sequence ID" value="NZ_JAHTBN010000003.1"/>
</dbReference>
<dbReference type="EMBL" id="JBHSBV010000002">
    <property type="protein sequence ID" value="MFC4200645.1"/>
    <property type="molecule type" value="Genomic_DNA"/>
</dbReference>
<organism evidence="1 2">
    <name type="scientific">Candidimonas humi</name>
    <dbReference type="NCBI Taxonomy" id="683355"/>
    <lineage>
        <taxon>Bacteria</taxon>
        <taxon>Pseudomonadati</taxon>
        <taxon>Pseudomonadota</taxon>
        <taxon>Betaproteobacteria</taxon>
        <taxon>Burkholderiales</taxon>
        <taxon>Alcaligenaceae</taxon>
        <taxon>Candidimonas</taxon>
    </lineage>
</organism>
<gene>
    <name evidence="1" type="ORF">ACFOY1_06750</name>
</gene>